<protein>
    <submittedName>
        <fullName evidence="1">Uncharacterized protein</fullName>
    </submittedName>
</protein>
<sequence>MLMVLQMMMKTNNVIVPVTVVAYQADRRMNENGHLGFDEVISGPPRAAIQQSNVEYGEGSKKGTK</sequence>
<dbReference type="AlphaFoldDB" id="A0A1V9XU83"/>
<dbReference type="Proteomes" id="UP000192247">
    <property type="component" value="Unassembled WGS sequence"/>
</dbReference>
<dbReference type="InParanoid" id="A0A1V9XU83"/>
<name>A0A1V9XU83_9ACAR</name>
<comment type="caution">
    <text evidence="1">The sequence shown here is derived from an EMBL/GenBank/DDBJ whole genome shotgun (WGS) entry which is preliminary data.</text>
</comment>
<dbReference type="EMBL" id="MNPL01004021">
    <property type="protein sequence ID" value="OQR77035.1"/>
    <property type="molecule type" value="Genomic_DNA"/>
</dbReference>
<evidence type="ECO:0000313" key="1">
    <source>
        <dbReference type="EMBL" id="OQR77035.1"/>
    </source>
</evidence>
<evidence type="ECO:0000313" key="2">
    <source>
        <dbReference type="Proteomes" id="UP000192247"/>
    </source>
</evidence>
<proteinExistence type="predicted"/>
<reference evidence="1 2" key="1">
    <citation type="journal article" date="2017" name="Gigascience">
        <title>Draft genome of the honey bee ectoparasitic mite, Tropilaelaps mercedesae, is shaped by the parasitic life history.</title>
        <authorList>
            <person name="Dong X."/>
            <person name="Armstrong S.D."/>
            <person name="Xia D."/>
            <person name="Makepeace B.L."/>
            <person name="Darby A.C."/>
            <person name="Kadowaki T."/>
        </authorList>
    </citation>
    <scope>NUCLEOTIDE SEQUENCE [LARGE SCALE GENOMIC DNA]</scope>
    <source>
        <strain evidence="1">Wuxi-XJTLU</strain>
    </source>
</reference>
<gene>
    <name evidence="1" type="ORF">BIW11_02966</name>
</gene>
<accession>A0A1V9XU83</accession>
<keyword evidence="2" id="KW-1185">Reference proteome</keyword>
<organism evidence="1 2">
    <name type="scientific">Tropilaelaps mercedesae</name>
    <dbReference type="NCBI Taxonomy" id="418985"/>
    <lineage>
        <taxon>Eukaryota</taxon>
        <taxon>Metazoa</taxon>
        <taxon>Ecdysozoa</taxon>
        <taxon>Arthropoda</taxon>
        <taxon>Chelicerata</taxon>
        <taxon>Arachnida</taxon>
        <taxon>Acari</taxon>
        <taxon>Parasitiformes</taxon>
        <taxon>Mesostigmata</taxon>
        <taxon>Gamasina</taxon>
        <taxon>Dermanyssoidea</taxon>
        <taxon>Laelapidae</taxon>
        <taxon>Tropilaelaps</taxon>
    </lineage>
</organism>